<dbReference type="EMBL" id="DVGC01000034">
    <property type="protein sequence ID" value="HIR05575.1"/>
    <property type="molecule type" value="Genomic_DNA"/>
</dbReference>
<feature type="region of interest" description="Disordered" evidence="1">
    <location>
        <begin position="23"/>
        <end position="42"/>
    </location>
</feature>
<reference evidence="2" key="1">
    <citation type="submission" date="2020-10" db="EMBL/GenBank/DDBJ databases">
        <authorList>
            <person name="Gilroy R."/>
        </authorList>
    </citation>
    <scope>NUCLEOTIDE SEQUENCE</scope>
    <source>
        <strain evidence="2">CHK180-2868</strain>
    </source>
</reference>
<gene>
    <name evidence="2" type="ORF">IAB28_06375</name>
</gene>
<sequence length="64" mass="7450">MLEVLWFAVAYVKSHTREEEYRIRTEEKGSQGEGNHSDDEVFGVGIEKGSGTIFWFHEKTKEDE</sequence>
<comment type="caution">
    <text evidence="2">The sequence shown here is derived from an EMBL/GenBank/DDBJ whole genome shotgun (WGS) entry which is preliminary data.</text>
</comment>
<dbReference type="Proteomes" id="UP000824250">
    <property type="component" value="Unassembled WGS sequence"/>
</dbReference>
<organism evidence="2 3">
    <name type="scientific">Candidatus Copromonas faecavium</name>
    <name type="common">nom. illeg.</name>
    <dbReference type="NCBI Taxonomy" id="2840740"/>
    <lineage>
        <taxon>Bacteria</taxon>
        <taxon>Bacillati</taxon>
        <taxon>Bacillota</taxon>
        <taxon>Clostridia</taxon>
        <taxon>Lachnospirales</taxon>
        <taxon>Lachnospiraceae</taxon>
        <taxon>Candidatus Copromonas (nom. illeg.)</taxon>
    </lineage>
</organism>
<accession>A0A9D1A5W3</accession>
<evidence type="ECO:0000256" key="1">
    <source>
        <dbReference type="SAM" id="MobiDB-lite"/>
    </source>
</evidence>
<evidence type="ECO:0000313" key="3">
    <source>
        <dbReference type="Proteomes" id="UP000824250"/>
    </source>
</evidence>
<feature type="compositionally biased region" description="Basic and acidic residues" evidence="1">
    <location>
        <begin position="23"/>
        <end position="39"/>
    </location>
</feature>
<protein>
    <submittedName>
        <fullName evidence="2">Uncharacterized protein</fullName>
    </submittedName>
</protein>
<evidence type="ECO:0000313" key="2">
    <source>
        <dbReference type="EMBL" id="HIR05575.1"/>
    </source>
</evidence>
<reference evidence="2" key="2">
    <citation type="journal article" date="2021" name="PeerJ">
        <title>Extensive microbial diversity within the chicken gut microbiome revealed by metagenomics and culture.</title>
        <authorList>
            <person name="Gilroy R."/>
            <person name="Ravi A."/>
            <person name="Getino M."/>
            <person name="Pursley I."/>
            <person name="Horton D.L."/>
            <person name="Alikhan N.F."/>
            <person name="Baker D."/>
            <person name="Gharbi K."/>
            <person name="Hall N."/>
            <person name="Watson M."/>
            <person name="Adriaenssens E.M."/>
            <person name="Foster-Nyarko E."/>
            <person name="Jarju S."/>
            <person name="Secka A."/>
            <person name="Antonio M."/>
            <person name="Oren A."/>
            <person name="Chaudhuri R.R."/>
            <person name="La Ragione R."/>
            <person name="Hildebrand F."/>
            <person name="Pallen M.J."/>
        </authorList>
    </citation>
    <scope>NUCLEOTIDE SEQUENCE</scope>
    <source>
        <strain evidence="2">CHK180-2868</strain>
    </source>
</reference>
<proteinExistence type="predicted"/>
<name>A0A9D1A5W3_9FIRM</name>
<dbReference type="AlphaFoldDB" id="A0A9D1A5W3"/>